<dbReference type="EMBL" id="JAAALK010000079">
    <property type="protein sequence ID" value="KAG8095981.1"/>
    <property type="molecule type" value="Genomic_DNA"/>
</dbReference>
<feature type="region of interest" description="Disordered" evidence="1">
    <location>
        <begin position="1"/>
        <end position="39"/>
    </location>
</feature>
<reference evidence="2" key="2">
    <citation type="submission" date="2021-02" db="EMBL/GenBank/DDBJ databases">
        <authorList>
            <person name="Kimball J.A."/>
            <person name="Haas M.W."/>
            <person name="Macchietto M."/>
            <person name="Kono T."/>
            <person name="Duquette J."/>
            <person name="Shao M."/>
        </authorList>
    </citation>
    <scope>NUCLEOTIDE SEQUENCE</scope>
    <source>
        <tissue evidence="2">Fresh leaf tissue</tissue>
    </source>
</reference>
<name>A0A8J6BWZ7_ZIZPA</name>
<proteinExistence type="predicted"/>
<evidence type="ECO:0000256" key="1">
    <source>
        <dbReference type="SAM" id="MobiDB-lite"/>
    </source>
</evidence>
<dbReference type="AlphaFoldDB" id="A0A8J6BWZ7"/>
<gene>
    <name evidence="2" type="ORF">GUJ93_ZPchr0013g36361</name>
</gene>
<sequence>MAVGGRAPPQPPCISATVVAPAPTPPPHGAAPPPSALHPPHSSLPLLCQHLLQASPHRRRPSPSARQLDAATSLPSSALHMALCHRRANAPLRTASCHCHPLPYTLCTVPCHRCTNAPSTRHRTTVALYPPHGVPCTVILVLKEKYAEAMDRDDDKAIAQV</sequence>
<evidence type="ECO:0000313" key="2">
    <source>
        <dbReference type="EMBL" id="KAG8095981.1"/>
    </source>
</evidence>
<accession>A0A8J6BWZ7</accession>
<reference evidence="2" key="1">
    <citation type="journal article" date="2021" name="bioRxiv">
        <title>Whole Genome Assembly and Annotation of Northern Wild Rice, Zizania palustris L., Supports a Whole Genome Duplication in the Zizania Genus.</title>
        <authorList>
            <person name="Haas M."/>
            <person name="Kono T."/>
            <person name="Macchietto M."/>
            <person name="Millas R."/>
            <person name="McGilp L."/>
            <person name="Shao M."/>
            <person name="Duquette J."/>
            <person name="Hirsch C.N."/>
            <person name="Kimball J."/>
        </authorList>
    </citation>
    <scope>NUCLEOTIDE SEQUENCE</scope>
    <source>
        <tissue evidence="2">Fresh leaf tissue</tissue>
    </source>
</reference>
<evidence type="ECO:0000313" key="3">
    <source>
        <dbReference type="Proteomes" id="UP000729402"/>
    </source>
</evidence>
<comment type="caution">
    <text evidence="2">The sequence shown here is derived from an EMBL/GenBank/DDBJ whole genome shotgun (WGS) entry which is preliminary data.</text>
</comment>
<dbReference type="Proteomes" id="UP000729402">
    <property type="component" value="Unassembled WGS sequence"/>
</dbReference>
<organism evidence="2 3">
    <name type="scientific">Zizania palustris</name>
    <name type="common">Northern wild rice</name>
    <dbReference type="NCBI Taxonomy" id="103762"/>
    <lineage>
        <taxon>Eukaryota</taxon>
        <taxon>Viridiplantae</taxon>
        <taxon>Streptophyta</taxon>
        <taxon>Embryophyta</taxon>
        <taxon>Tracheophyta</taxon>
        <taxon>Spermatophyta</taxon>
        <taxon>Magnoliopsida</taxon>
        <taxon>Liliopsida</taxon>
        <taxon>Poales</taxon>
        <taxon>Poaceae</taxon>
        <taxon>BOP clade</taxon>
        <taxon>Oryzoideae</taxon>
        <taxon>Oryzeae</taxon>
        <taxon>Zizaniinae</taxon>
        <taxon>Zizania</taxon>
    </lineage>
</organism>
<keyword evidence="3" id="KW-1185">Reference proteome</keyword>
<feature type="compositionally biased region" description="Pro residues" evidence="1">
    <location>
        <begin position="22"/>
        <end position="37"/>
    </location>
</feature>
<protein>
    <submittedName>
        <fullName evidence="2">Uncharacterized protein</fullName>
    </submittedName>
</protein>